<feature type="compositionally biased region" description="Polar residues" evidence="1">
    <location>
        <begin position="50"/>
        <end position="77"/>
    </location>
</feature>
<evidence type="ECO:0000313" key="2">
    <source>
        <dbReference type="EMBL" id="TRM56087.1"/>
    </source>
</evidence>
<feature type="region of interest" description="Disordered" evidence="1">
    <location>
        <begin position="28"/>
        <end position="201"/>
    </location>
</feature>
<sequence>MYSERYLSPLRIPEPEVHTNGVTAYAFEDEDSYSPRSELLSSARRPPYPQIQTASALTPTNPNKRTPPLLSSANTRPTAARALENASVRIDARHNARPKRNASRGRPSSTFGSRGTRGNGQTEASRARDELAMYRVQVANAQREIDRRKRSSGASSDSAMMPERAAGTRSKHCSEAHARGCSQKLRGRRGASSVFRRSATSTRGGCAIPLAGAAATISAVVAPPTETEEEGPYSDDYDYEYYGDEYDYDAAYAARHTPRNRAADETLPSSPGGMPMRTVDVGPISPETSAFGQPQPSPHPLSPPRTRMSFPDGGGRPLSR</sequence>
<dbReference type="Proteomes" id="UP000320762">
    <property type="component" value="Unassembled WGS sequence"/>
</dbReference>
<comment type="caution">
    <text evidence="2">The sequence shown here is derived from an EMBL/GenBank/DDBJ whole genome shotgun (WGS) entry which is preliminary data.</text>
</comment>
<organism evidence="2 3">
    <name type="scientific">Schizophyllum amplum</name>
    <dbReference type="NCBI Taxonomy" id="97359"/>
    <lineage>
        <taxon>Eukaryota</taxon>
        <taxon>Fungi</taxon>
        <taxon>Dikarya</taxon>
        <taxon>Basidiomycota</taxon>
        <taxon>Agaricomycotina</taxon>
        <taxon>Agaricomycetes</taxon>
        <taxon>Agaricomycetidae</taxon>
        <taxon>Agaricales</taxon>
        <taxon>Schizophyllaceae</taxon>
        <taxon>Schizophyllum</taxon>
    </lineage>
</organism>
<evidence type="ECO:0000313" key="3">
    <source>
        <dbReference type="Proteomes" id="UP000320762"/>
    </source>
</evidence>
<gene>
    <name evidence="2" type="ORF">BD626DRAFT_636062</name>
</gene>
<accession>A0A550BU62</accession>
<proteinExistence type="predicted"/>
<keyword evidence="3" id="KW-1185">Reference proteome</keyword>
<evidence type="ECO:0000256" key="1">
    <source>
        <dbReference type="SAM" id="MobiDB-lite"/>
    </source>
</evidence>
<protein>
    <submittedName>
        <fullName evidence="2">Uncharacterized protein</fullName>
    </submittedName>
</protein>
<dbReference type="AlphaFoldDB" id="A0A550BU62"/>
<dbReference type="EMBL" id="VDMD01000080">
    <property type="protein sequence ID" value="TRM56087.1"/>
    <property type="molecule type" value="Genomic_DNA"/>
</dbReference>
<feature type="region of interest" description="Disordered" evidence="1">
    <location>
        <begin position="255"/>
        <end position="320"/>
    </location>
</feature>
<reference evidence="2 3" key="1">
    <citation type="journal article" date="2019" name="New Phytol.">
        <title>Comparative genomics reveals unique wood-decay strategies and fruiting body development in the Schizophyllaceae.</title>
        <authorList>
            <person name="Almasi E."/>
            <person name="Sahu N."/>
            <person name="Krizsan K."/>
            <person name="Balint B."/>
            <person name="Kovacs G.M."/>
            <person name="Kiss B."/>
            <person name="Cseklye J."/>
            <person name="Drula E."/>
            <person name="Henrissat B."/>
            <person name="Nagy I."/>
            <person name="Chovatia M."/>
            <person name="Adam C."/>
            <person name="LaButti K."/>
            <person name="Lipzen A."/>
            <person name="Riley R."/>
            <person name="Grigoriev I.V."/>
            <person name="Nagy L.G."/>
        </authorList>
    </citation>
    <scope>NUCLEOTIDE SEQUENCE [LARGE SCALE GENOMIC DNA]</scope>
    <source>
        <strain evidence="2 3">NL-1724</strain>
    </source>
</reference>
<name>A0A550BU62_9AGAR</name>